<comment type="similarity">
    <text evidence="1">Belongs to the tubulin--tyrosine ligase family.</text>
</comment>
<evidence type="ECO:0000256" key="3">
    <source>
        <dbReference type="ARBA" id="ARBA00022741"/>
    </source>
</evidence>
<keyword evidence="2" id="KW-0436">Ligase</keyword>
<dbReference type="Pfam" id="PF03133">
    <property type="entry name" value="TTL"/>
    <property type="match status" value="1"/>
</dbReference>
<organism evidence="6 7">
    <name type="scientific">Stentor coeruleus</name>
    <dbReference type="NCBI Taxonomy" id="5963"/>
    <lineage>
        <taxon>Eukaryota</taxon>
        <taxon>Sar</taxon>
        <taxon>Alveolata</taxon>
        <taxon>Ciliophora</taxon>
        <taxon>Postciliodesmatophora</taxon>
        <taxon>Heterotrichea</taxon>
        <taxon>Heterotrichida</taxon>
        <taxon>Stentoridae</taxon>
        <taxon>Stentor</taxon>
    </lineage>
</organism>
<comment type="caution">
    <text evidence="6">The sequence shown here is derived from an EMBL/GenBank/DDBJ whole genome shotgun (WGS) entry which is preliminary data.</text>
</comment>
<keyword evidence="3" id="KW-0547">Nucleotide-binding</keyword>
<dbReference type="Gene3D" id="3.30.470.20">
    <property type="entry name" value="ATP-grasp fold, B domain"/>
    <property type="match status" value="1"/>
</dbReference>
<dbReference type="GO" id="GO:0000226">
    <property type="term" value="P:microtubule cytoskeleton organization"/>
    <property type="evidence" value="ECO:0007669"/>
    <property type="project" value="TreeGrafter"/>
</dbReference>
<evidence type="ECO:0000256" key="1">
    <source>
        <dbReference type="ARBA" id="ARBA00006820"/>
    </source>
</evidence>
<accession>A0A1R2BDJ1</accession>
<dbReference type="GO" id="GO:0005524">
    <property type="term" value="F:ATP binding"/>
    <property type="evidence" value="ECO:0007669"/>
    <property type="project" value="UniProtKB-KW"/>
</dbReference>
<name>A0A1R2BDJ1_9CILI</name>
<sequence>MLESCKLIIILAFLANFFFLLNFSQPWDQSLAWEEYIQRLLPDRMHQNIINFPTYCDEVSRYQSTSKIYLNSLGIPIRSNKILYADYTYDSYTRKVLSNYTKLVMPQHFTRMNSKYHPWEKLYPEISMFFVHEPAWHDYHEIGKHFLCKGQRYNHIPGNHHLNFKDETANRLQEYGKKYYKGRANCFNHLTILPKTYDLSDLNQCKEYFSQLAQESGPQINWIVKISRYSHNGQGITLIDEENRKLALEEYDYGNKCNEASGFIAQKYINDPFLIDGKKFDFRAYLLIASMDPLMILFHDGFVRITLDQYDPEISDRSKHLTNLDVAENYLNKKNASESQFQDALNDQGWGYNQFEDYLVKNGYVEKGWMDNVLRKEMKKYMLHIVRMNLGLMLKHPGVFELFGIDFILDEKLHLWFIEANLTPCVTEKNDMKRDLNSKVLQTIVDMQYAIMYNADVDSVIEGSDFEWIFDDRKILWEKYHGLLDMECV</sequence>
<dbReference type="PANTHER" id="PTHR12241">
    <property type="entry name" value="TUBULIN POLYGLUTAMYLASE"/>
    <property type="match status" value="1"/>
</dbReference>
<keyword evidence="4" id="KW-0067">ATP-binding</keyword>
<evidence type="ECO:0000256" key="5">
    <source>
        <dbReference type="ARBA" id="ARBA00030445"/>
    </source>
</evidence>
<dbReference type="OrthoDB" id="288171at2759"/>
<reference evidence="6 7" key="1">
    <citation type="submission" date="2016-11" db="EMBL/GenBank/DDBJ databases">
        <title>The macronuclear genome of Stentor coeruleus: a giant cell with tiny introns.</title>
        <authorList>
            <person name="Slabodnick M."/>
            <person name="Ruby J.G."/>
            <person name="Reiff S.B."/>
            <person name="Swart E.C."/>
            <person name="Gosai S."/>
            <person name="Prabakaran S."/>
            <person name="Witkowska E."/>
            <person name="Larue G.E."/>
            <person name="Fisher S."/>
            <person name="Freeman R.M."/>
            <person name="Gunawardena J."/>
            <person name="Chu W."/>
            <person name="Stover N.A."/>
            <person name="Gregory B.D."/>
            <person name="Nowacki M."/>
            <person name="Derisi J."/>
            <person name="Roy S.W."/>
            <person name="Marshall W.F."/>
            <person name="Sood P."/>
        </authorList>
    </citation>
    <scope>NUCLEOTIDE SEQUENCE [LARGE SCALE GENOMIC DNA]</scope>
    <source>
        <strain evidence="6">WM001</strain>
    </source>
</reference>
<proteinExistence type="inferred from homology"/>
<evidence type="ECO:0000313" key="7">
    <source>
        <dbReference type="Proteomes" id="UP000187209"/>
    </source>
</evidence>
<dbReference type="SUPFAM" id="SSF56059">
    <property type="entry name" value="Glutathione synthetase ATP-binding domain-like"/>
    <property type="match status" value="1"/>
</dbReference>
<dbReference type="GO" id="GO:0070740">
    <property type="term" value="F:tubulin-glutamic acid ligase activity"/>
    <property type="evidence" value="ECO:0007669"/>
    <property type="project" value="TreeGrafter"/>
</dbReference>
<dbReference type="GO" id="GO:0036064">
    <property type="term" value="C:ciliary basal body"/>
    <property type="evidence" value="ECO:0007669"/>
    <property type="project" value="TreeGrafter"/>
</dbReference>
<evidence type="ECO:0000313" key="6">
    <source>
        <dbReference type="EMBL" id="OMJ74817.1"/>
    </source>
</evidence>
<evidence type="ECO:0000256" key="4">
    <source>
        <dbReference type="ARBA" id="ARBA00022840"/>
    </source>
</evidence>
<keyword evidence="7" id="KW-1185">Reference proteome</keyword>
<dbReference type="AlphaFoldDB" id="A0A1R2BDJ1"/>
<evidence type="ECO:0000256" key="2">
    <source>
        <dbReference type="ARBA" id="ARBA00022598"/>
    </source>
</evidence>
<dbReference type="Proteomes" id="UP000187209">
    <property type="component" value="Unassembled WGS sequence"/>
</dbReference>
<protein>
    <recommendedName>
        <fullName evidence="5">Tubulin--tyrosine ligase-like protein 9</fullName>
    </recommendedName>
</protein>
<dbReference type="PANTHER" id="PTHR12241:SF39">
    <property type="entry name" value="TUBULIN POLYGLUTAMYLASE TTLL9-RELATED"/>
    <property type="match status" value="1"/>
</dbReference>
<dbReference type="InterPro" id="IPR004344">
    <property type="entry name" value="TTL/TTLL_fam"/>
</dbReference>
<dbReference type="GO" id="GO:0015631">
    <property type="term" value="F:tubulin binding"/>
    <property type="evidence" value="ECO:0007669"/>
    <property type="project" value="TreeGrafter"/>
</dbReference>
<gene>
    <name evidence="6" type="ORF">SteCoe_26158</name>
</gene>
<dbReference type="PROSITE" id="PS51221">
    <property type="entry name" value="TTL"/>
    <property type="match status" value="1"/>
</dbReference>
<dbReference type="EMBL" id="MPUH01000726">
    <property type="protein sequence ID" value="OMJ74817.1"/>
    <property type="molecule type" value="Genomic_DNA"/>
</dbReference>